<evidence type="ECO:0000313" key="2">
    <source>
        <dbReference type="EMBL" id="DAE92846.1"/>
    </source>
</evidence>
<sequence length="65" mass="7195">MGGKTSTESKRKYNDKTYSRIVLDVKKDDKALIVQAAEKAGESTTAYIVGAVRQRMEADNQKTTV</sequence>
<dbReference type="InterPro" id="IPR013321">
    <property type="entry name" value="Arc_rbn_hlx_hlx"/>
</dbReference>
<dbReference type="Pfam" id="PF08681">
    <property type="entry name" value="TacA1"/>
    <property type="match status" value="1"/>
</dbReference>
<dbReference type="EMBL" id="BK055796">
    <property type="protein sequence ID" value="DAE92846.1"/>
    <property type="molecule type" value="Genomic_DNA"/>
</dbReference>
<dbReference type="GO" id="GO:0006355">
    <property type="term" value="P:regulation of DNA-templated transcription"/>
    <property type="evidence" value="ECO:0007669"/>
    <property type="project" value="InterPro"/>
</dbReference>
<evidence type="ECO:0000256" key="1">
    <source>
        <dbReference type="ARBA" id="ARBA00022649"/>
    </source>
</evidence>
<organism evidence="2">
    <name type="scientific">Ackermannviridae sp</name>
    <dbReference type="NCBI Taxonomy" id="2831612"/>
    <lineage>
        <taxon>Viruses</taxon>
        <taxon>Duplodnaviria</taxon>
        <taxon>Heunggongvirae</taxon>
        <taxon>Uroviricota</taxon>
        <taxon>Caudoviricetes</taxon>
        <taxon>Pantevenvirales</taxon>
        <taxon>Ackermannviridae</taxon>
    </lineage>
</organism>
<accession>A0A8S5RUI8</accession>
<name>A0A8S5RUI8_9CAUD</name>
<keyword evidence="1" id="KW-1277">Toxin-antitoxin system</keyword>
<protein>
    <submittedName>
        <fullName evidence="2">Alginate and motility regulator</fullName>
    </submittedName>
</protein>
<dbReference type="InterPro" id="IPR014795">
    <property type="entry name" value="TacA_1-like"/>
</dbReference>
<proteinExistence type="predicted"/>
<reference evidence="2" key="1">
    <citation type="journal article" date="2021" name="Proc. Natl. Acad. Sci. U.S.A.">
        <title>A Catalog of Tens of Thousands of Viruses from Human Metagenomes Reveals Hidden Associations with Chronic Diseases.</title>
        <authorList>
            <person name="Tisza M.J."/>
            <person name="Buck C.B."/>
        </authorList>
    </citation>
    <scope>NUCLEOTIDE SEQUENCE</scope>
    <source>
        <strain evidence="2">Cttzo28</strain>
    </source>
</reference>
<dbReference type="Gene3D" id="1.10.1220.10">
    <property type="entry name" value="Met repressor-like"/>
    <property type="match status" value="1"/>
</dbReference>